<keyword evidence="5" id="KW-0732">Signal</keyword>
<dbReference type="InterPro" id="IPR032675">
    <property type="entry name" value="LRR_dom_sf"/>
</dbReference>
<dbReference type="PANTHER" id="PTHR48059:SF30">
    <property type="entry name" value="OS06G0587000 PROTEIN"/>
    <property type="match status" value="1"/>
</dbReference>
<reference evidence="10" key="1">
    <citation type="submission" date="2020-05" db="EMBL/GenBank/DDBJ databases">
        <title>Phylogenomic resolution of chytrid fungi.</title>
        <authorList>
            <person name="Stajich J.E."/>
            <person name="Amses K."/>
            <person name="Simmons R."/>
            <person name="Seto K."/>
            <person name="Myers J."/>
            <person name="Bonds A."/>
            <person name="Quandt C.A."/>
            <person name="Barry K."/>
            <person name="Liu P."/>
            <person name="Grigoriev I."/>
            <person name="Longcore J.E."/>
            <person name="James T.Y."/>
        </authorList>
    </citation>
    <scope>NUCLEOTIDE SEQUENCE</scope>
    <source>
        <strain evidence="10">JEL0513</strain>
    </source>
</reference>
<evidence type="ECO:0000313" key="11">
    <source>
        <dbReference type="Proteomes" id="UP001211907"/>
    </source>
</evidence>
<evidence type="ECO:0000256" key="4">
    <source>
        <dbReference type="ARBA" id="ARBA00022692"/>
    </source>
</evidence>
<keyword evidence="9" id="KW-0325">Glycoprotein</keyword>
<protein>
    <submittedName>
        <fullName evidence="10">Uncharacterized protein</fullName>
    </submittedName>
</protein>
<dbReference type="PANTHER" id="PTHR48059">
    <property type="entry name" value="POLYGALACTURONASE INHIBITOR 1"/>
    <property type="match status" value="1"/>
</dbReference>
<keyword evidence="4" id="KW-0812">Transmembrane</keyword>
<keyword evidence="11" id="KW-1185">Reference proteome</keyword>
<keyword evidence="8" id="KW-0472">Membrane</keyword>
<keyword evidence="3" id="KW-0433">Leucine-rich repeat</keyword>
<accession>A0AAD5XF27</accession>
<dbReference type="InterPro" id="IPR001611">
    <property type="entry name" value="Leu-rich_rpt"/>
</dbReference>
<keyword evidence="6" id="KW-0677">Repeat</keyword>
<gene>
    <name evidence="10" type="ORF">HK100_001142</name>
</gene>
<dbReference type="FunFam" id="3.80.10.10:FF:000041">
    <property type="entry name" value="LRR receptor-like serine/threonine-protein kinase ERECTA"/>
    <property type="match status" value="1"/>
</dbReference>
<sequence>MSKLNAILQQLIEIRDDQVAQHEKWCEQLENVRIAQETVTDESLAQMADATRARTIAMIEQTLMQMKEFCGDGAHTETGSGGLGLGARIAGVVRLVTAGNRRAARVQLSLLPAEIVERVLWWAVEPHGLFGGGGHPLEEAVRLAALCRRVRAAAVSPAFSRAVVTRAVAPEELLEHLKRPRQMNRNDLRWFKWPAHLQEAYATLRMRTLDTVYVRHVDFLAYASNDTDVKSLAPISIPPAIGNATKLIDLYIFYCDATGGIPFEISNLENLKRLNLSNNRLSGPIPWQLGLLKNLTLVDLEHNLFSGAHIPAEFSMLVNLASLNLSNCGFCGEIPPTFGRLKSLCELDLSWNNLEGRIPAELGNCTNLTELNLACNQLVGKIPVSIAKLRNLVGLFLRCNKLHGSIPVQFSYLCKIRYLSVAFNSAMCGKVPKKLKNKSKFEMNANGTCISGSPLLLDTYWDK</sequence>
<evidence type="ECO:0000256" key="6">
    <source>
        <dbReference type="ARBA" id="ARBA00022737"/>
    </source>
</evidence>
<dbReference type="GO" id="GO:0009791">
    <property type="term" value="P:post-embryonic development"/>
    <property type="evidence" value="ECO:0007669"/>
    <property type="project" value="UniProtKB-ARBA"/>
</dbReference>
<comment type="subcellular location">
    <subcellularLocation>
        <location evidence="2">Cell envelope</location>
    </subcellularLocation>
    <subcellularLocation>
        <location evidence="1">Membrane</location>
        <topology evidence="1">Single-pass membrane protein</topology>
    </subcellularLocation>
</comment>
<dbReference type="GO" id="GO:0006952">
    <property type="term" value="P:defense response"/>
    <property type="evidence" value="ECO:0007669"/>
    <property type="project" value="UniProtKB-ARBA"/>
</dbReference>
<dbReference type="GO" id="GO:0016020">
    <property type="term" value="C:membrane"/>
    <property type="evidence" value="ECO:0007669"/>
    <property type="project" value="UniProtKB-SubCell"/>
</dbReference>
<dbReference type="Pfam" id="PF00560">
    <property type="entry name" value="LRR_1"/>
    <property type="match status" value="3"/>
</dbReference>
<dbReference type="Pfam" id="PF13855">
    <property type="entry name" value="LRR_8"/>
    <property type="match status" value="1"/>
</dbReference>
<evidence type="ECO:0000256" key="5">
    <source>
        <dbReference type="ARBA" id="ARBA00022729"/>
    </source>
</evidence>
<dbReference type="Gene3D" id="3.80.10.10">
    <property type="entry name" value="Ribonuclease Inhibitor"/>
    <property type="match status" value="1"/>
</dbReference>
<evidence type="ECO:0000256" key="2">
    <source>
        <dbReference type="ARBA" id="ARBA00004196"/>
    </source>
</evidence>
<dbReference type="FunFam" id="3.80.10.10:FF:000453">
    <property type="entry name" value="Leucine-rich receptor-like protein kinase family protein"/>
    <property type="match status" value="1"/>
</dbReference>
<keyword evidence="7" id="KW-1133">Transmembrane helix</keyword>
<evidence type="ECO:0000313" key="10">
    <source>
        <dbReference type="EMBL" id="KAJ3116175.1"/>
    </source>
</evidence>
<proteinExistence type="predicted"/>
<name>A0AAD5XF27_9FUNG</name>
<evidence type="ECO:0000256" key="8">
    <source>
        <dbReference type="ARBA" id="ARBA00023136"/>
    </source>
</evidence>
<dbReference type="SUPFAM" id="SSF52058">
    <property type="entry name" value="L domain-like"/>
    <property type="match status" value="1"/>
</dbReference>
<dbReference type="EMBL" id="JADGJH010001246">
    <property type="protein sequence ID" value="KAJ3116175.1"/>
    <property type="molecule type" value="Genomic_DNA"/>
</dbReference>
<evidence type="ECO:0000256" key="3">
    <source>
        <dbReference type="ARBA" id="ARBA00022614"/>
    </source>
</evidence>
<organism evidence="10 11">
    <name type="scientific">Physocladia obscura</name>
    <dbReference type="NCBI Taxonomy" id="109957"/>
    <lineage>
        <taxon>Eukaryota</taxon>
        <taxon>Fungi</taxon>
        <taxon>Fungi incertae sedis</taxon>
        <taxon>Chytridiomycota</taxon>
        <taxon>Chytridiomycota incertae sedis</taxon>
        <taxon>Chytridiomycetes</taxon>
        <taxon>Chytridiales</taxon>
        <taxon>Chytriomycetaceae</taxon>
        <taxon>Physocladia</taxon>
    </lineage>
</organism>
<evidence type="ECO:0000256" key="1">
    <source>
        <dbReference type="ARBA" id="ARBA00004167"/>
    </source>
</evidence>
<evidence type="ECO:0000256" key="9">
    <source>
        <dbReference type="ARBA" id="ARBA00023180"/>
    </source>
</evidence>
<evidence type="ECO:0000256" key="7">
    <source>
        <dbReference type="ARBA" id="ARBA00022989"/>
    </source>
</evidence>
<comment type="caution">
    <text evidence="10">The sequence shown here is derived from an EMBL/GenBank/DDBJ whole genome shotgun (WGS) entry which is preliminary data.</text>
</comment>
<dbReference type="AlphaFoldDB" id="A0AAD5XF27"/>
<dbReference type="Proteomes" id="UP001211907">
    <property type="component" value="Unassembled WGS sequence"/>
</dbReference>
<dbReference type="InterPro" id="IPR051848">
    <property type="entry name" value="PGIP"/>
</dbReference>
<dbReference type="GO" id="GO:0051707">
    <property type="term" value="P:response to other organism"/>
    <property type="evidence" value="ECO:0007669"/>
    <property type="project" value="UniProtKB-ARBA"/>
</dbReference>